<keyword evidence="2" id="KW-0598">Phosphotransferase system</keyword>
<evidence type="ECO:0000313" key="6">
    <source>
        <dbReference type="Proteomes" id="UP001240643"/>
    </source>
</evidence>
<evidence type="ECO:0000256" key="1">
    <source>
        <dbReference type="ARBA" id="ARBA00022679"/>
    </source>
</evidence>
<evidence type="ECO:0000256" key="3">
    <source>
        <dbReference type="PROSITE-ProRule" id="PRU00421"/>
    </source>
</evidence>
<dbReference type="InterPro" id="IPR036878">
    <property type="entry name" value="Glu_permease_IIB"/>
</dbReference>
<dbReference type="EMBL" id="JAUSWO010000001">
    <property type="protein sequence ID" value="MDQ0513694.1"/>
    <property type="molecule type" value="Genomic_DNA"/>
</dbReference>
<gene>
    <name evidence="5" type="ORF">J2Z62_000132</name>
</gene>
<dbReference type="Gene3D" id="3.30.1360.60">
    <property type="entry name" value="Glucose permease domain IIB"/>
    <property type="match status" value="1"/>
</dbReference>
<protein>
    <submittedName>
        <fullName evidence="5">Phosphotransferase system IIB component</fullName>
    </submittedName>
</protein>
<accession>A0ABU0LYA8</accession>
<evidence type="ECO:0000313" key="5">
    <source>
        <dbReference type="EMBL" id="MDQ0513694.1"/>
    </source>
</evidence>
<evidence type="ECO:0000256" key="2">
    <source>
        <dbReference type="ARBA" id="ARBA00022683"/>
    </source>
</evidence>
<dbReference type="InterPro" id="IPR001996">
    <property type="entry name" value="PTS_IIB_1"/>
</dbReference>
<dbReference type="Proteomes" id="UP001240643">
    <property type="component" value="Unassembled WGS sequence"/>
</dbReference>
<sequence length="123" mass="13981">MKFLRKWFWKIITFNGRFFTKKQALLEAKTVRNELKTSETTTVDITAMIQALGGVKNIANISAVVNTISVELKAWEAVQLQELQALGAKGLMRSDLKLRMVFGDDSHTIVNLIEQQMHNETTK</sequence>
<dbReference type="PROSITE" id="PS51098">
    <property type="entry name" value="PTS_EIIB_TYPE_1"/>
    <property type="match status" value="1"/>
</dbReference>
<evidence type="ECO:0000259" key="4">
    <source>
        <dbReference type="PROSITE" id="PS51098"/>
    </source>
</evidence>
<comment type="caution">
    <text evidence="3">Lacks conserved residue(s) required for the propagation of feature annotation.</text>
</comment>
<keyword evidence="6" id="KW-1185">Reference proteome</keyword>
<reference evidence="5" key="1">
    <citation type="submission" date="2023-07" db="EMBL/GenBank/DDBJ databases">
        <title>Genomic Encyclopedia of Type Strains, Phase IV (KMG-IV): sequencing the most valuable type-strain genomes for metagenomic binning, comparative biology and taxonomic classification.</title>
        <authorList>
            <person name="Goeker M."/>
        </authorList>
    </citation>
    <scope>NUCLEOTIDE SEQUENCE [LARGE SCALE GENOMIC DNA]</scope>
    <source>
        <strain evidence="5">DSM 21204</strain>
    </source>
</reference>
<organism evidence="5 6">
    <name type="scientific">Mycoplasmoides fastidiosum</name>
    <dbReference type="NCBI Taxonomy" id="92758"/>
    <lineage>
        <taxon>Bacteria</taxon>
        <taxon>Bacillati</taxon>
        <taxon>Mycoplasmatota</taxon>
        <taxon>Mycoplasmoidales</taxon>
        <taxon>Mycoplasmoidaceae</taxon>
        <taxon>Mycoplasmoides</taxon>
    </lineage>
</organism>
<proteinExistence type="predicted"/>
<dbReference type="RefSeq" id="WP_256547608.1">
    <property type="nucleotide sequence ID" value="NZ_CP101809.1"/>
</dbReference>
<name>A0ABU0LYA8_9BACT</name>
<dbReference type="SUPFAM" id="SSF55604">
    <property type="entry name" value="Glucose permease domain IIB"/>
    <property type="match status" value="1"/>
</dbReference>
<keyword evidence="1" id="KW-0808">Transferase</keyword>
<feature type="domain" description="PTS EIIB type-1" evidence="4">
    <location>
        <begin position="42"/>
        <end position="123"/>
    </location>
</feature>
<comment type="caution">
    <text evidence="5">The sequence shown here is derived from an EMBL/GenBank/DDBJ whole genome shotgun (WGS) entry which is preliminary data.</text>
</comment>